<dbReference type="PROSITE" id="PS00366">
    <property type="entry name" value="URICASE"/>
    <property type="match status" value="1"/>
</dbReference>
<dbReference type="PIRSF" id="PIRSF000241">
    <property type="entry name" value="Urate_oxidase"/>
    <property type="match status" value="1"/>
</dbReference>
<dbReference type="InterPro" id="IPR002042">
    <property type="entry name" value="Uricase"/>
</dbReference>
<comment type="pathway">
    <text evidence="1 5">Purine metabolism; urate degradation; (S)-allantoin from urate: step 1/3.</text>
</comment>
<evidence type="ECO:0000256" key="1">
    <source>
        <dbReference type="ARBA" id="ARBA00004831"/>
    </source>
</evidence>
<evidence type="ECO:0000256" key="3">
    <source>
        <dbReference type="ARBA" id="ARBA00022631"/>
    </source>
</evidence>
<dbReference type="EMBL" id="JAKLTQ010000033">
    <property type="protein sequence ID" value="MCG2624830.1"/>
    <property type="molecule type" value="Genomic_DNA"/>
</dbReference>
<sequence>MGTGDIEDRPAAGDRSGIVLGSNQYGKAEVRVVRIERDTARHRIADLNVTSLLRGDYEECYRGGDNAHVLATDTQKNTIYAFAKEYGISSPEEFLLTLGRHFTGSVPWTTGGRWEAEQFGWERIPVQGRGHDHSFVRTGQEVRTAAVTIADGVEHVLGGLKDLLVLKSTGSEFHGFPRDKYTTLPETTDRILATSVTARWRFLPAAGADYDASYAAVKALLLETFAQTHSLSLQQTIFAIGERILQERAELAEIRFVMPNKHHYLMDLGPFGLQNNNEVFIVGDRPYGLMNTAVTRAGQAEAPAAWEWLAGFC</sequence>
<keyword evidence="3 5" id="KW-0659">Purine metabolism</keyword>
<accession>A0ABS9LDT2</accession>
<dbReference type="InterPro" id="IPR019842">
    <property type="entry name" value="Uricase_CS"/>
</dbReference>
<comment type="function">
    <text evidence="5 6">Catalyzes the oxidation of uric acid to 5-hydroxyisourate, which is further processed to form (S)-allantoin.</text>
</comment>
<gene>
    <name evidence="7" type="primary">pucL</name>
    <name evidence="7" type="ORF">LVY72_23350</name>
</gene>
<dbReference type="EC" id="1.7.3.3" evidence="5 6"/>
<dbReference type="Pfam" id="PF01014">
    <property type="entry name" value="Uricase"/>
    <property type="match status" value="2"/>
</dbReference>
<dbReference type="Proteomes" id="UP001165368">
    <property type="component" value="Unassembled WGS sequence"/>
</dbReference>
<evidence type="ECO:0000256" key="4">
    <source>
        <dbReference type="ARBA" id="ARBA00023002"/>
    </source>
</evidence>
<dbReference type="SUPFAM" id="SSF55620">
    <property type="entry name" value="Tetrahydrobiopterin biosynthesis enzymes-like"/>
    <property type="match status" value="2"/>
</dbReference>
<organism evidence="7 8">
    <name type="scientific">Arthrobacter hankyongi</name>
    <dbReference type="NCBI Taxonomy" id="2904801"/>
    <lineage>
        <taxon>Bacteria</taxon>
        <taxon>Bacillati</taxon>
        <taxon>Actinomycetota</taxon>
        <taxon>Actinomycetes</taxon>
        <taxon>Micrococcales</taxon>
        <taxon>Micrococcaceae</taxon>
        <taxon>Arthrobacter</taxon>
    </lineage>
</organism>
<evidence type="ECO:0000313" key="7">
    <source>
        <dbReference type="EMBL" id="MCG2624830.1"/>
    </source>
</evidence>
<dbReference type="RefSeq" id="WP_237827269.1">
    <property type="nucleotide sequence ID" value="NZ_JAKLTQ010000033.1"/>
</dbReference>
<proteinExistence type="inferred from homology"/>
<comment type="catalytic activity">
    <reaction evidence="5 6">
        <text>urate + O2 + H2O = 5-hydroxyisourate + H2O2</text>
        <dbReference type="Rhea" id="RHEA:21368"/>
        <dbReference type="ChEBI" id="CHEBI:15377"/>
        <dbReference type="ChEBI" id="CHEBI:15379"/>
        <dbReference type="ChEBI" id="CHEBI:16240"/>
        <dbReference type="ChEBI" id="CHEBI:17775"/>
        <dbReference type="ChEBI" id="CHEBI:18072"/>
        <dbReference type="EC" id="1.7.3.3"/>
    </reaction>
</comment>
<comment type="caution">
    <text evidence="7">The sequence shown here is derived from an EMBL/GenBank/DDBJ whole genome shotgun (WGS) entry which is preliminary data.</text>
</comment>
<evidence type="ECO:0000256" key="5">
    <source>
        <dbReference type="PIRNR" id="PIRNR000241"/>
    </source>
</evidence>
<evidence type="ECO:0000256" key="2">
    <source>
        <dbReference type="ARBA" id="ARBA00009760"/>
    </source>
</evidence>
<reference evidence="7" key="1">
    <citation type="submission" date="2022-01" db="EMBL/GenBank/DDBJ databases">
        <authorList>
            <person name="Jo J.-H."/>
            <person name="Im W.-T."/>
        </authorList>
    </citation>
    <scope>NUCLEOTIDE SEQUENCE</scope>
    <source>
        <strain evidence="7">I2-34</strain>
    </source>
</reference>
<evidence type="ECO:0000256" key="6">
    <source>
        <dbReference type="RuleBase" id="RU004455"/>
    </source>
</evidence>
<evidence type="ECO:0000313" key="8">
    <source>
        <dbReference type="Proteomes" id="UP001165368"/>
    </source>
</evidence>
<name>A0ABS9LDT2_9MICC</name>
<dbReference type="Gene3D" id="3.10.270.10">
    <property type="entry name" value="Urate Oxidase"/>
    <property type="match status" value="1"/>
</dbReference>
<keyword evidence="4 5" id="KW-0560">Oxidoreductase</keyword>
<dbReference type="PANTHER" id="PTHR42874:SF1">
    <property type="entry name" value="URICASE"/>
    <property type="match status" value="1"/>
</dbReference>
<comment type="similarity">
    <text evidence="2 5 6">Belongs to the uricase family.</text>
</comment>
<keyword evidence="8" id="KW-1185">Reference proteome</keyword>
<dbReference type="PRINTS" id="PR00093">
    <property type="entry name" value="URICASE"/>
</dbReference>
<dbReference type="NCBIfam" id="TIGR03383">
    <property type="entry name" value="urate_oxi"/>
    <property type="match status" value="1"/>
</dbReference>
<protein>
    <recommendedName>
        <fullName evidence="5 6">Uricase</fullName>
        <ecNumber evidence="5 6">1.7.3.3</ecNumber>
    </recommendedName>
    <alternativeName>
        <fullName evidence="5">Urate oxidase</fullName>
    </alternativeName>
</protein>
<dbReference type="PANTHER" id="PTHR42874">
    <property type="entry name" value="URICASE"/>
    <property type="match status" value="1"/>
</dbReference>